<dbReference type="PANTHER" id="PTHR43179">
    <property type="entry name" value="RHAMNOSYLTRANSFERASE WBBL"/>
    <property type="match status" value="1"/>
</dbReference>
<evidence type="ECO:0000313" key="3">
    <source>
        <dbReference type="Proteomes" id="UP000763557"/>
    </source>
</evidence>
<organism evidence="2 3">
    <name type="scientific">Kibdelosporangium persicum</name>
    <dbReference type="NCBI Taxonomy" id="2698649"/>
    <lineage>
        <taxon>Bacteria</taxon>
        <taxon>Bacillati</taxon>
        <taxon>Actinomycetota</taxon>
        <taxon>Actinomycetes</taxon>
        <taxon>Pseudonocardiales</taxon>
        <taxon>Pseudonocardiaceae</taxon>
        <taxon>Kibdelosporangium</taxon>
    </lineage>
</organism>
<sequence>MTQSTAVTEPRRYGDELAVVTVTYSPGETLTRFLDTLSTATERPVQVVMADNGSTDGAPERAAARDGVRLLSTGENLGYGGAANRGVAEFGDEFGWVIVANPDIEWGPGSIDELLKAASRWPRGGAFGPLIREPNGDVYPSARLLPSLGRGVGHAVVGRVWKDNPWTKAYRQSDTSVRERTAGWLSGSCLLMRREAFDSVDGFDPRYFMYFEDVDLGDRLGKAGWQNVYVPSAEVTHIGGHATSKASAKMLAAHHASAYRYLADRHQGPEWKPVLAAIKAGLNIRLKLETRGSST</sequence>
<dbReference type="Gene3D" id="3.90.550.10">
    <property type="entry name" value="Spore Coat Polysaccharide Biosynthesis Protein SpsA, Chain A"/>
    <property type="match status" value="1"/>
</dbReference>
<gene>
    <name evidence="2" type="ORF">GC106_19990</name>
</gene>
<dbReference type="PANTHER" id="PTHR43179:SF7">
    <property type="entry name" value="RHAMNOSYLTRANSFERASE WBBL"/>
    <property type="match status" value="1"/>
</dbReference>
<dbReference type="SUPFAM" id="SSF53448">
    <property type="entry name" value="Nucleotide-diphospho-sugar transferases"/>
    <property type="match status" value="1"/>
</dbReference>
<dbReference type="InterPro" id="IPR001173">
    <property type="entry name" value="Glyco_trans_2-like"/>
</dbReference>
<dbReference type="CDD" id="cd04186">
    <property type="entry name" value="GT_2_like_c"/>
    <property type="match status" value="1"/>
</dbReference>
<accession>A0ABX2F0F2</accession>
<reference evidence="2 3" key="1">
    <citation type="submission" date="2020-01" db="EMBL/GenBank/DDBJ databases">
        <title>Kibdelosporangium persica a novel Actinomycetes from a hot desert in Iran.</title>
        <authorList>
            <person name="Safaei N."/>
            <person name="Zaburannyi N."/>
            <person name="Mueller R."/>
            <person name="Wink J."/>
        </authorList>
    </citation>
    <scope>NUCLEOTIDE SEQUENCE [LARGE SCALE GENOMIC DNA]</scope>
    <source>
        <strain evidence="2 3">4NS15</strain>
    </source>
</reference>
<comment type="caution">
    <text evidence="2">The sequence shown here is derived from an EMBL/GenBank/DDBJ whole genome shotgun (WGS) entry which is preliminary data.</text>
</comment>
<protein>
    <submittedName>
        <fullName evidence="2">N-acetylglucosaminyl-diphospho-decaprenol L-rhamnosyltransferase</fullName>
    </submittedName>
</protein>
<keyword evidence="3" id="KW-1185">Reference proteome</keyword>
<dbReference type="Proteomes" id="UP000763557">
    <property type="component" value="Unassembled WGS sequence"/>
</dbReference>
<dbReference type="InterPro" id="IPR029044">
    <property type="entry name" value="Nucleotide-diphossugar_trans"/>
</dbReference>
<dbReference type="EMBL" id="JAAATY010000004">
    <property type="protein sequence ID" value="NRN64793.1"/>
    <property type="molecule type" value="Genomic_DNA"/>
</dbReference>
<name>A0ABX2F0F2_9PSEU</name>
<evidence type="ECO:0000313" key="2">
    <source>
        <dbReference type="EMBL" id="NRN64793.1"/>
    </source>
</evidence>
<feature type="domain" description="Glycosyltransferase 2-like" evidence="1">
    <location>
        <begin position="19"/>
        <end position="199"/>
    </location>
</feature>
<evidence type="ECO:0000259" key="1">
    <source>
        <dbReference type="Pfam" id="PF00535"/>
    </source>
</evidence>
<proteinExistence type="predicted"/>
<dbReference type="Pfam" id="PF00535">
    <property type="entry name" value="Glycos_transf_2"/>
    <property type="match status" value="1"/>
</dbReference>